<name>A0A1C3MXN3_9ACTN</name>
<dbReference type="PANTHER" id="PTHR45436">
    <property type="entry name" value="SENSOR HISTIDINE KINASE YKOH"/>
    <property type="match status" value="1"/>
</dbReference>
<dbReference type="InterPro" id="IPR036097">
    <property type="entry name" value="HisK_dim/P_sf"/>
</dbReference>
<dbReference type="Pfam" id="PF00512">
    <property type="entry name" value="HisKA"/>
    <property type="match status" value="1"/>
</dbReference>
<protein>
    <recommendedName>
        <fullName evidence="3">histidine kinase</fullName>
        <ecNumber evidence="3">2.7.13.3</ecNumber>
    </recommendedName>
</protein>
<dbReference type="AlphaFoldDB" id="A0A1C3MXN3"/>
<dbReference type="RefSeq" id="WP_091588240.1">
    <property type="nucleotide sequence ID" value="NZ_JBHRWG010000002.1"/>
</dbReference>
<keyword evidence="5" id="KW-0808">Transferase</keyword>
<dbReference type="Gene3D" id="1.10.287.130">
    <property type="match status" value="1"/>
</dbReference>
<dbReference type="CDD" id="cd00075">
    <property type="entry name" value="HATPase"/>
    <property type="match status" value="1"/>
</dbReference>
<dbReference type="SUPFAM" id="SSF158472">
    <property type="entry name" value="HAMP domain-like"/>
    <property type="match status" value="1"/>
</dbReference>
<evidence type="ECO:0000256" key="8">
    <source>
        <dbReference type="ARBA" id="ARBA00022989"/>
    </source>
</evidence>
<feature type="transmembrane region" description="Helical" evidence="11">
    <location>
        <begin position="174"/>
        <end position="198"/>
    </location>
</feature>
<evidence type="ECO:0000256" key="7">
    <source>
        <dbReference type="ARBA" id="ARBA00022777"/>
    </source>
</evidence>
<comment type="subcellular location">
    <subcellularLocation>
        <location evidence="2">Cell membrane</location>
    </subcellularLocation>
</comment>
<dbReference type="PANTHER" id="PTHR45436:SF5">
    <property type="entry name" value="SENSOR HISTIDINE KINASE TRCS"/>
    <property type="match status" value="1"/>
</dbReference>
<dbReference type="SUPFAM" id="SSF47384">
    <property type="entry name" value="Homodimeric domain of signal transducing histidine kinase"/>
    <property type="match status" value="1"/>
</dbReference>
<dbReference type="PROSITE" id="PS50109">
    <property type="entry name" value="HIS_KIN"/>
    <property type="match status" value="1"/>
</dbReference>
<dbReference type="InterPro" id="IPR003660">
    <property type="entry name" value="HAMP_dom"/>
</dbReference>
<proteinExistence type="predicted"/>
<evidence type="ECO:0000256" key="11">
    <source>
        <dbReference type="SAM" id="Phobius"/>
    </source>
</evidence>
<dbReference type="CDD" id="cd00082">
    <property type="entry name" value="HisKA"/>
    <property type="match status" value="1"/>
</dbReference>
<dbReference type="PROSITE" id="PS50885">
    <property type="entry name" value="HAMP"/>
    <property type="match status" value="1"/>
</dbReference>
<sequence length="491" mass="52855">MRRWPGPRAAGLRVRLLLAFVLLGLLTTAAVAGGSYFQARNVILQQAQDAAVVSLVDQLAEAYPIRQLPPTQEDLDRVAQLLSDRDGSAIVRYHDLTSWNGGMPDPISPELRQEVQGDRVVWQRVSFGGMPALVIGVQLRLERPDGTTIPSGVEVYAVRSLVAEQQSIDRLATWAWLTGGLSLLFAAVLATVAASGVLRPVRELGRAAHRLGAGDLTTRLAVRGSDELTEVARTFNHTAELLERQVGELRRMEADARRFVADVSHELRTPLAAMTAVTDVLDEEADRLPGDAGQAARLVSQETQRLTLLVNDLIEVSRFDSGTARLALDDIDVAAAVTATLRARGWADRVRTDLPAGIVARLDPRRLDVIVANLVGNAFRHGTPPVWLRLSAESGWITIEVGDNGPGLDPEVLPHVFDRFYKADTARTRSEGSGLGLAIAWENARLHRYAGRTGALVAANGPAGGAVFTLHLPSATADPTATDTTDPGGVR</sequence>
<dbReference type="InterPro" id="IPR050428">
    <property type="entry name" value="TCS_sensor_his_kinase"/>
</dbReference>
<dbReference type="InterPro" id="IPR003661">
    <property type="entry name" value="HisK_dim/P_dom"/>
</dbReference>
<organism evidence="14 15">
    <name type="scientific">Micromonospora krabiensis</name>
    <dbReference type="NCBI Taxonomy" id="307121"/>
    <lineage>
        <taxon>Bacteria</taxon>
        <taxon>Bacillati</taxon>
        <taxon>Actinomycetota</taxon>
        <taxon>Actinomycetes</taxon>
        <taxon>Micromonosporales</taxon>
        <taxon>Micromonosporaceae</taxon>
        <taxon>Micromonospora</taxon>
    </lineage>
</organism>
<gene>
    <name evidence="14" type="ORF">GA0070620_0548</name>
</gene>
<keyword evidence="6 11" id="KW-0812">Transmembrane</keyword>
<dbReference type="Gene3D" id="6.10.340.10">
    <property type="match status" value="1"/>
</dbReference>
<dbReference type="Pfam" id="PF00672">
    <property type="entry name" value="HAMP"/>
    <property type="match status" value="1"/>
</dbReference>
<dbReference type="SMART" id="SM00304">
    <property type="entry name" value="HAMP"/>
    <property type="match status" value="1"/>
</dbReference>
<dbReference type="SUPFAM" id="SSF55874">
    <property type="entry name" value="ATPase domain of HSP90 chaperone/DNA topoisomerase II/histidine kinase"/>
    <property type="match status" value="1"/>
</dbReference>
<dbReference type="OrthoDB" id="9786919at2"/>
<dbReference type="InterPro" id="IPR004358">
    <property type="entry name" value="Sig_transdc_His_kin-like_C"/>
</dbReference>
<dbReference type="STRING" id="307121.GA0070620_0548"/>
<dbReference type="FunFam" id="1.10.287.130:FF:000010">
    <property type="entry name" value="Two-component sensor histidine kinase"/>
    <property type="match status" value="1"/>
</dbReference>
<evidence type="ECO:0000256" key="3">
    <source>
        <dbReference type="ARBA" id="ARBA00012438"/>
    </source>
</evidence>
<feature type="domain" description="Histidine kinase" evidence="12">
    <location>
        <begin position="262"/>
        <end position="476"/>
    </location>
</feature>
<evidence type="ECO:0000256" key="2">
    <source>
        <dbReference type="ARBA" id="ARBA00004236"/>
    </source>
</evidence>
<evidence type="ECO:0000256" key="4">
    <source>
        <dbReference type="ARBA" id="ARBA00022553"/>
    </source>
</evidence>
<keyword evidence="8 11" id="KW-1133">Transmembrane helix</keyword>
<dbReference type="EC" id="2.7.13.3" evidence="3"/>
<evidence type="ECO:0000256" key="1">
    <source>
        <dbReference type="ARBA" id="ARBA00000085"/>
    </source>
</evidence>
<comment type="catalytic activity">
    <reaction evidence="1">
        <text>ATP + protein L-histidine = ADP + protein N-phospho-L-histidine.</text>
        <dbReference type="EC" id="2.7.13.3"/>
    </reaction>
</comment>
<dbReference type="InterPro" id="IPR003594">
    <property type="entry name" value="HATPase_dom"/>
</dbReference>
<dbReference type="InterPro" id="IPR005467">
    <property type="entry name" value="His_kinase_dom"/>
</dbReference>
<dbReference type="InterPro" id="IPR036890">
    <property type="entry name" value="HATPase_C_sf"/>
</dbReference>
<evidence type="ECO:0000259" key="12">
    <source>
        <dbReference type="PROSITE" id="PS50109"/>
    </source>
</evidence>
<keyword evidence="4" id="KW-0597">Phosphoprotein</keyword>
<accession>A0A1C3MXN3</accession>
<evidence type="ECO:0000313" key="14">
    <source>
        <dbReference type="EMBL" id="SBV25079.1"/>
    </source>
</evidence>
<dbReference type="Proteomes" id="UP000199393">
    <property type="component" value="Chromosome I"/>
</dbReference>
<dbReference type="PATRIC" id="fig|307121.4.peg.563"/>
<evidence type="ECO:0000256" key="10">
    <source>
        <dbReference type="ARBA" id="ARBA00023136"/>
    </source>
</evidence>
<evidence type="ECO:0000259" key="13">
    <source>
        <dbReference type="PROSITE" id="PS50885"/>
    </source>
</evidence>
<dbReference type="SMART" id="SM00388">
    <property type="entry name" value="HisKA"/>
    <property type="match status" value="1"/>
</dbReference>
<dbReference type="Gene3D" id="3.30.565.10">
    <property type="entry name" value="Histidine kinase-like ATPase, C-terminal domain"/>
    <property type="match status" value="1"/>
</dbReference>
<keyword evidence="7 14" id="KW-0418">Kinase</keyword>
<evidence type="ECO:0000256" key="5">
    <source>
        <dbReference type="ARBA" id="ARBA00022679"/>
    </source>
</evidence>
<evidence type="ECO:0000256" key="9">
    <source>
        <dbReference type="ARBA" id="ARBA00023012"/>
    </source>
</evidence>
<evidence type="ECO:0000313" key="15">
    <source>
        <dbReference type="Proteomes" id="UP000199393"/>
    </source>
</evidence>
<dbReference type="EMBL" id="LT598496">
    <property type="protein sequence ID" value="SBV25079.1"/>
    <property type="molecule type" value="Genomic_DNA"/>
</dbReference>
<dbReference type="PRINTS" id="PR00344">
    <property type="entry name" value="BCTRLSENSOR"/>
</dbReference>
<keyword evidence="15" id="KW-1185">Reference proteome</keyword>
<keyword evidence="9" id="KW-0902">Two-component regulatory system</keyword>
<evidence type="ECO:0000256" key="6">
    <source>
        <dbReference type="ARBA" id="ARBA00022692"/>
    </source>
</evidence>
<dbReference type="GO" id="GO:0000155">
    <property type="term" value="F:phosphorelay sensor kinase activity"/>
    <property type="evidence" value="ECO:0007669"/>
    <property type="project" value="InterPro"/>
</dbReference>
<dbReference type="SMART" id="SM00387">
    <property type="entry name" value="HATPase_c"/>
    <property type="match status" value="1"/>
</dbReference>
<feature type="domain" description="HAMP" evidence="13">
    <location>
        <begin position="195"/>
        <end position="247"/>
    </location>
</feature>
<dbReference type="Pfam" id="PF02518">
    <property type="entry name" value="HATPase_c"/>
    <property type="match status" value="1"/>
</dbReference>
<reference evidence="15" key="1">
    <citation type="submission" date="2016-06" db="EMBL/GenBank/DDBJ databases">
        <authorList>
            <person name="Varghese N."/>
        </authorList>
    </citation>
    <scope>NUCLEOTIDE SEQUENCE [LARGE SCALE GENOMIC DNA]</scope>
    <source>
        <strain evidence="15">DSM 45344</strain>
    </source>
</reference>
<keyword evidence="10 11" id="KW-0472">Membrane</keyword>
<dbReference type="GO" id="GO:0005886">
    <property type="term" value="C:plasma membrane"/>
    <property type="evidence" value="ECO:0007669"/>
    <property type="project" value="UniProtKB-SubCell"/>
</dbReference>
<dbReference type="CDD" id="cd06225">
    <property type="entry name" value="HAMP"/>
    <property type="match status" value="1"/>
</dbReference>